<sequence length="129" mass="13734">MRPRGPRGNAGFWRAKWRTRDVNIENGKGKGTGKSERTEIESTNENGDEVAGGDGDEVVVGPGDGGGVRRSGHERGGLEARSHLAVGVGLEFGNWREKVYEGTKKKKKGGGEVKKILGSNLAGFELSLS</sequence>
<comment type="caution">
    <text evidence="2">The sequence shown here is derived from an EMBL/GenBank/DDBJ whole genome shotgun (WGS) entry which is preliminary data.</text>
</comment>
<evidence type="ECO:0000313" key="2">
    <source>
        <dbReference type="EMBL" id="GMN30510.1"/>
    </source>
</evidence>
<evidence type="ECO:0000313" key="3">
    <source>
        <dbReference type="Proteomes" id="UP001187192"/>
    </source>
</evidence>
<dbReference type="AlphaFoldDB" id="A0AA87ZF10"/>
<proteinExistence type="predicted"/>
<organism evidence="2 3">
    <name type="scientific">Ficus carica</name>
    <name type="common">Common fig</name>
    <dbReference type="NCBI Taxonomy" id="3494"/>
    <lineage>
        <taxon>Eukaryota</taxon>
        <taxon>Viridiplantae</taxon>
        <taxon>Streptophyta</taxon>
        <taxon>Embryophyta</taxon>
        <taxon>Tracheophyta</taxon>
        <taxon>Spermatophyta</taxon>
        <taxon>Magnoliopsida</taxon>
        <taxon>eudicotyledons</taxon>
        <taxon>Gunneridae</taxon>
        <taxon>Pentapetalae</taxon>
        <taxon>rosids</taxon>
        <taxon>fabids</taxon>
        <taxon>Rosales</taxon>
        <taxon>Moraceae</taxon>
        <taxon>Ficeae</taxon>
        <taxon>Ficus</taxon>
    </lineage>
</organism>
<feature type="region of interest" description="Disordered" evidence="1">
    <location>
        <begin position="23"/>
        <end position="79"/>
    </location>
</feature>
<keyword evidence="3" id="KW-1185">Reference proteome</keyword>
<gene>
    <name evidence="2" type="ORF">TIFTF001_044485</name>
</gene>
<reference evidence="2" key="1">
    <citation type="submission" date="2023-07" db="EMBL/GenBank/DDBJ databases">
        <title>draft genome sequence of fig (Ficus carica).</title>
        <authorList>
            <person name="Takahashi T."/>
            <person name="Nishimura K."/>
        </authorList>
    </citation>
    <scope>NUCLEOTIDE SEQUENCE</scope>
</reference>
<dbReference type="Proteomes" id="UP001187192">
    <property type="component" value="Unassembled WGS sequence"/>
</dbReference>
<evidence type="ECO:0000256" key="1">
    <source>
        <dbReference type="SAM" id="MobiDB-lite"/>
    </source>
</evidence>
<accession>A0AA87ZF10</accession>
<name>A0AA87ZF10_FICCA</name>
<protein>
    <submittedName>
        <fullName evidence="2">Uncharacterized protein</fullName>
    </submittedName>
</protein>
<dbReference type="EMBL" id="BTGU01003329">
    <property type="protein sequence ID" value="GMN30510.1"/>
    <property type="molecule type" value="Genomic_DNA"/>
</dbReference>